<name>A0A5N3PH13_9HYPH</name>
<accession>A0A5N3PH13</accession>
<dbReference type="RefSeq" id="WP_150942078.1">
    <property type="nucleotide sequence ID" value="NZ_VCMV01000003.1"/>
</dbReference>
<keyword evidence="2" id="KW-1185">Reference proteome</keyword>
<evidence type="ECO:0000313" key="2">
    <source>
        <dbReference type="Proteomes" id="UP000325684"/>
    </source>
</evidence>
<dbReference type="Proteomes" id="UP000325684">
    <property type="component" value="Unassembled WGS sequence"/>
</dbReference>
<dbReference type="EMBL" id="VCMV01000003">
    <property type="protein sequence ID" value="KAB0269021.1"/>
    <property type="molecule type" value="Genomic_DNA"/>
</dbReference>
<organism evidence="1 2">
    <name type="scientific">Microvirga brassicacearum</name>
    <dbReference type="NCBI Taxonomy" id="2580413"/>
    <lineage>
        <taxon>Bacteria</taxon>
        <taxon>Pseudomonadati</taxon>
        <taxon>Pseudomonadota</taxon>
        <taxon>Alphaproteobacteria</taxon>
        <taxon>Hyphomicrobiales</taxon>
        <taxon>Methylobacteriaceae</taxon>
        <taxon>Microvirga</taxon>
    </lineage>
</organism>
<proteinExistence type="predicted"/>
<protein>
    <submittedName>
        <fullName evidence="1">Uncharacterized protein</fullName>
    </submittedName>
</protein>
<evidence type="ECO:0000313" key="1">
    <source>
        <dbReference type="EMBL" id="KAB0269021.1"/>
    </source>
</evidence>
<dbReference type="AlphaFoldDB" id="A0A5N3PH13"/>
<reference evidence="1 2" key="1">
    <citation type="journal article" date="2019" name="Microorganisms">
        <title>Genome Insights into the Novel Species Microvirga brassicacearum, a Rapeseed Endophyte with Biotechnological Potential.</title>
        <authorList>
            <person name="Jimenez-Gomez A."/>
            <person name="Saati-Santamaria Z."/>
            <person name="Igual J.M."/>
            <person name="Rivas R."/>
            <person name="Mateos P.F."/>
            <person name="Garcia-Fraile P."/>
        </authorList>
    </citation>
    <scope>NUCLEOTIDE SEQUENCE [LARGE SCALE GENOMIC DNA]</scope>
    <source>
        <strain evidence="1 2">CDVBN77</strain>
    </source>
</reference>
<comment type="caution">
    <text evidence="1">The sequence shown here is derived from an EMBL/GenBank/DDBJ whole genome shotgun (WGS) entry which is preliminary data.</text>
</comment>
<gene>
    <name evidence="1" type="ORF">FEZ63_02625</name>
</gene>
<sequence>MSDAPRMHPILVYVDNGHFAVSQDGKSSEQLCWGEMVEQVVMLSHPKIRQERFQMLSSADREKQEAERAGRIPLERRMVNVQLTYREAKEFFEALSDALALAPPARLGTVRMLAAELKNAIEEVEKL</sequence>